<keyword evidence="2 5" id="KW-0732">Signal</keyword>
<dbReference type="Gene3D" id="3.80.10.10">
    <property type="entry name" value="Ribonuclease Inhibitor"/>
    <property type="match status" value="2"/>
</dbReference>
<gene>
    <name evidence="7" type="primary">LRG1</name>
</gene>
<dbReference type="GO" id="GO:0005886">
    <property type="term" value="C:plasma membrane"/>
    <property type="evidence" value="ECO:0007669"/>
    <property type="project" value="TreeGrafter"/>
</dbReference>
<dbReference type="InterPro" id="IPR003591">
    <property type="entry name" value="Leu-rich_rpt_typical-subtyp"/>
</dbReference>
<dbReference type="Pfam" id="PF13855">
    <property type="entry name" value="LRR_8"/>
    <property type="match status" value="1"/>
</dbReference>
<feature type="region of interest" description="Disordered" evidence="4">
    <location>
        <begin position="274"/>
        <end position="344"/>
    </location>
</feature>
<evidence type="ECO:0000259" key="6">
    <source>
        <dbReference type="SMART" id="SM00082"/>
    </source>
</evidence>
<protein>
    <recommendedName>
        <fullName evidence="6">LRRCT domain-containing protein</fullName>
    </recommendedName>
</protein>
<evidence type="ECO:0000256" key="5">
    <source>
        <dbReference type="SAM" id="SignalP"/>
    </source>
</evidence>
<dbReference type="Ensembl" id="ENSACCT00020023069.1">
    <property type="protein sequence ID" value="ENSACCP00020022093.1"/>
    <property type="gene ID" value="ENSACCG00020015190.1"/>
</dbReference>
<keyword evidence="8" id="KW-1185">Reference proteome</keyword>
<evidence type="ECO:0000256" key="1">
    <source>
        <dbReference type="ARBA" id="ARBA00022614"/>
    </source>
</evidence>
<dbReference type="InterPro" id="IPR001611">
    <property type="entry name" value="Leu-rich_rpt"/>
</dbReference>
<keyword evidence="3" id="KW-0677">Repeat</keyword>
<evidence type="ECO:0000256" key="3">
    <source>
        <dbReference type="ARBA" id="ARBA00022737"/>
    </source>
</evidence>
<feature type="signal peptide" evidence="5">
    <location>
        <begin position="1"/>
        <end position="25"/>
    </location>
</feature>
<keyword evidence="1" id="KW-0433">Leucine-rich repeat</keyword>
<dbReference type="InParanoid" id="A0A663FDE6"/>
<dbReference type="SUPFAM" id="SSF52058">
    <property type="entry name" value="L domain-like"/>
    <property type="match status" value="1"/>
</dbReference>
<dbReference type="SMART" id="SM00082">
    <property type="entry name" value="LRRCT"/>
    <property type="match status" value="1"/>
</dbReference>
<evidence type="ECO:0000256" key="4">
    <source>
        <dbReference type="SAM" id="MobiDB-lite"/>
    </source>
</evidence>
<dbReference type="AlphaFoldDB" id="A0A663FDE6"/>
<dbReference type="PANTHER" id="PTHR24369">
    <property type="entry name" value="ANTIGEN BSP, PUTATIVE-RELATED"/>
    <property type="match status" value="1"/>
</dbReference>
<name>A0A663FDE6_AQUCH</name>
<accession>A0A663FDE6</accession>
<feature type="domain" description="LRRCT" evidence="6">
    <location>
        <begin position="231"/>
        <end position="281"/>
    </location>
</feature>
<dbReference type="Proteomes" id="UP000472275">
    <property type="component" value="Chromosome 12"/>
</dbReference>
<evidence type="ECO:0000313" key="8">
    <source>
        <dbReference type="Proteomes" id="UP000472275"/>
    </source>
</evidence>
<dbReference type="PRINTS" id="PR00019">
    <property type="entry name" value="LEURICHRPT"/>
</dbReference>
<organism evidence="7 8">
    <name type="scientific">Aquila chrysaetos chrysaetos</name>
    <dbReference type="NCBI Taxonomy" id="223781"/>
    <lineage>
        <taxon>Eukaryota</taxon>
        <taxon>Metazoa</taxon>
        <taxon>Chordata</taxon>
        <taxon>Craniata</taxon>
        <taxon>Vertebrata</taxon>
        <taxon>Euteleostomi</taxon>
        <taxon>Archelosauria</taxon>
        <taxon>Archosauria</taxon>
        <taxon>Dinosauria</taxon>
        <taxon>Saurischia</taxon>
        <taxon>Theropoda</taxon>
        <taxon>Coelurosauria</taxon>
        <taxon>Aves</taxon>
        <taxon>Neognathae</taxon>
        <taxon>Neoaves</taxon>
        <taxon>Telluraves</taxon>
        <taxon>Accipitrimorphae</taxon>
        <taxon>Accipitriformes</taxon>
        <taxon>Accipitridae</taxon>
        <taxon>Accipitrinae</taxon>
        <taxon>Aquila</taxon>
    </lineage>
</organism>
<dbReference type="GeneTree" id="ENSGT00940000165601"/>
<sequence length="344" mass="36402">MPAGRIPPPLLLALLPLGLAVPCSPQPNVTRFVCTEPTLSAFPAGLPPATVAVSVEFTALAVLLPAALAGLPQLQELHLSSNRLAALPEALLRPVPTLRVLDLTDNLLADLPAGIFAGTGDLRHLVLRGNRLRALQPAWFRHLPRLLWLDLAANALAELPPEVFRPLRSLRSLDLSRNRLASLAPDALLPAGIFVPLRRLRVLDLARNRLRTLELPPRPPGSALDLDISGNPWVCECPLLALLRRAAPRLTAARDTLCASPAPRRGREVAAVSRVGDAGCEPEGDGQRLPDPWARGSASPEVPGYVTSLPAALSPAEVSSPGETEAERDGGAAVPIPTAPVPIP</sequence>
<reference evidence="7" key="2">
    <citation type="submission" date="2025-09" db="UniProtKB">
        <authorList>
            <consortium name="Ensembl"/>
        </authorList>
    </citation>
    <scope>IDENTIFICATION</scope>
</reference>
<feature type="chain" id="PRO_5025621508" description="LRRCT domain-containing protein" evidence="5">
    <location>
        <begin position="26"/>
        <end position="344"/>
    </location>
</feature>
<evidence type="ECO:0000256" key="2">
    <source>
        <dbReference type="ARBA" id="ARBA00022729"/>
    </source>
</evidence>
<dbReference type="PANTHER" id="PTHR24369:SF210">
    <property type="entry name" value="CHAOPTIN-RELATED"/>
    <property type="match status" value="1"/>
</dbReference>
<proteinExistence type="predicted"/>
<dbReference type="SMART" id="SM00369">
    <property type="entry name" value="LRR_TYP"/>
    <property type="match status" value="6"/>
</dbReference>
<dbReference type="PROSITE" id="PS51450">
    <property type="entry name" value="LRR"/>
    <property type="match status" value="1"/>
</dbReference>
<dbReference type="InterPro" id="IPR000483">
    <property type="entry name" value="Cys-rich_flank_reg_C"/>
</dbReference>
<evidence type="ECO:0000313" key="7">
    <source>
        <dbReference type="Ensembl" id="ENSACCP00020022093.1"/>
    </source>
</evidence>
<dbReference type="InterPro" id="IPR050541">
    <property type="entry name" value="LRR_TM_domain-containing"/>
</dbReference>
<dbReference type="InterPro" id="IPR032675">
    <property type="entry name" value="LRR_dom_sf"/>
</dbReference>
<reference evidence="7" key="1">
    <citation type="submission" date="2025-08" db="UniProtKB">
        <authorList>
            <consortium name="Ensembl"/>
        </authorList>
    </citation>
    <scope>IDENTIFICATION</scope>
</reference>